<feature type="compositionally biased region" description="Basic and acidic residues" evidence="22">
    <location>
        <begin position="694"/>
        <end position="729"/>
    </location>
</feature>
<dbReference type="GO" id="GO:0005813">
    <property type="term" value="C:centrosome"/>
    <property type="evidence" value="ECO:0007669"/>
    <property type="project" value="UniProtKB-SubCell"/>
</dbReference>
<dbReference type="GO" id="GO:0005794">
    <property type="term" value="C:Golgi apparatus"/>
    <property type="evidence" value="ECO:0007669"/>
    <property type="project" value="UniProtKB-SubCell"/>
</dbReference>
<feature type="compositionally biased region" description="Polar residues" evidence="22">
    <location>
        <begin position="528"/>
        <end position="546"/>
    </location>
</feature>
<feature type="repeat" description="RCC1" evidence="21">
    <location>
        <begin position="68"/>
        <end position="119"/>
    </location>
</feature>
<feature type="compositionally biased region" description="Basic and acidic residues" evidence="22">
    <location>
        <begin position="474"/>
        <end position="493"/>
    </location>
</feature>
<keyword evidence="25" id="KW-1185">Reference proteome</keyword>
<feature type="repeat" description="RCC1" evidence="21">
    <location>
        <begin position="120"/>
        <end position="172"/>
    </location>
</feature>
<evidence type="ECO:0000259" key="23">
    <source>
        <dbReference type="Pfam" id="PF25390"/>
    </source>
</evidence>
<organism evidence="24 25">
    <name type="scientific">Galbula dea</name>
    <dbReference type="NCBI Taxonomy" id="1109041"/>
    <lineage>
        <taxon>Eukaryota</taxon>
        <taxon>Metazoa</taxon>
        <taxon>Chordata</taxon>
        <taxon>Craniata</taxon>
        <taxon>Vertebrata</taxon>
        <taxon>Euteleostomi</taxon>
        <taxon>Archelosauria</taxon>
        <taxon>Archosauria</taxon>
        <taxon>Dinosauria</taxon>
        <taxon>Saurischia</taxon>
        <taxon>Theropoda</taxon>
        <taxon>Coelurosauria</taxon>
        <taxon>Aves</taxon>
        <taxon>Neognathae</taxon>
        <taxon>Neoaves</taxon>
        <taxon>Telluraves</taxon>
        <taxon>Coraciimorphae</taxon>
        <taxon>Piciformes</taxon>
        <taxon>Galbulidae</taxon>
        <taxon>Galbula</taxon>
    </lineage>
</organism>
<evidence type="ECO:0000256" key="11">
    <source>
        <dbReference type="ARBA" id="ARBA00022794"/>
    </source>
</evidence>
<keyword evidence="18" id="KW-0636">Prenylation</keyword>
<dbReference type="SUPFAM" id="SSF50985">
    <property type="entry name" value="RCC1/BLIP-II"/>
    <property type="match status" value="1"/>
</dbReference>
<evidence type="ECO:0000256" key="20">
    <source>
        <dbReference type="ARBA" id="ARBA00073293"/>
    </source>
</evidence>
<evidence type="ECO:0000256" key="10">
    <source>
        <dbReference type="ARBA" id="ARBA00022737"/>
    </source>
</evidence>
<feature type="repeat" description="RCC1" evidence="21">
    <location>
        <begin position="275"/>
        <end position="327"/>
    </location>
</feature>
<evidence type="ECO:0000256" key="16">
    <source>
        <dbReference type="ARBA" id="ARBA00023273"/>
    </source>
</evidence>
<dbReference type="GO" id="GO:0030030">
    <property type="term" value="P:cell projection organization"/>
    <property type="evidence" value="ECO:0007669"/>
    <property type="project" value="UniProtKB-KW"/>
</dbReference>
<dbReference type="GO" id="GO:0007601">
    <property type="term" value="P:visual perception"/>
    <property type="evidence" value="ECO:0007669"/>
    <property type="project" value="UniProtKB-KW"/>
</dbReference>
<comment type="caution">
    <text evidence="24">The sequence shown here is derived from an EMBL/GenBank/DDBJ whole genome shotgun (WGS) entry which is preliminary data.</text>
</comment>
<dbReference type="InterPro" id="IPR000408">
    <property type="entry name" value="Reg_chr_condens"/>
</dbReference>
<feature type="compositionally biased region" description="Polar residues" evidence="22">
    <location>
        <begin position="641"/>
        <end position="655"/>
    </location>
</feature>
<dbReference type="AlphaFoldDB" id="A0A7K9T022"/>
<evidence type="ECO:0000256" key="5">
    <source>
        <dbReference type="ARBA" id="ARBA00022481"/>
    </source>
</evidence>
<dbReference type="PANTHER" id="PTHR22872">
    <property type="entry name" value="BTK-BINDING PROTEIN-RELATED"/>
    <property type="match status" value="1"/>
</dbReference>
<evidence type="ECO:0000256" key="12">
    <source>
        <dbReference type="ARBA" id="ARBA00022846"/>
    </source>
</evidence>
<dbReference type="PRINTS" id="PR00633">
    <property type="entry name" value="RCCNDNSATION"/>
</dbReference>
<evidence type="ECO:0000256" key="3">
    <source>
        <dbReference type="ARBA" id="ARBA00004555"/>
    </source>
</evidence>
<dbReference type="OrthoDB" id="10253607at2759"/>
<keyword evidence="17" id="KW-0449">Lipoprotein</keyword>
<keyword evidence="14" id="KW-0969">Cilium</keyword>
<feature type="non-terminal residue" evidence="24">
    <location>
        <position position="1"/>
    </location>
</feature>
<protein>
    <recommendedName>
        <fullName evidence="20">X-linked retinitis pigmentosa GTPase regulator</fullName>
    </recommendedName>
</protein>
<evidence type="ECO:0000256" key="2">
    <source>
        <dbReference type="ARBA" id="ARBA00004300"/>
    </source>
</evidence>
<keyword evidence="7" id="KW-0597">Phosphoprotein</keyword>
<dbReference type="InterPro" id="IPR058923">
    <property type="entry name" value="RCC1-like_dom"/>
</dbReference>
<evidence type="ECO:0000256" key="9">
    <source>
        <dbReference type="ARBA" id="ARBA00022658"/>
    </source>
</evidence>
<dbReference type="InterPro" id="IPR051625">
    <property type="entry name" value="Signaling_Regulatory_Domain"/>
</dbReference>
<evidence type="ECO:0000256" key="19">
    <source>
        <dbReference type="ARBA" id="ARBA00023305"/>
    </source>
</evidence>
<evidence type="ECO:0000313" key="24">
    <source>
        <dbReference type="EMBL" id="NXI41428.1"/>
    </source>
</evidence>
<dbReference type="FunFam" id="2.130.10.30:FF:000013">
    <property type="entry name" value="Retinitis pigmentosa GTPase regulator isoform 1"/>
    <property type="match status" value="1"/>
</dbReference>
<feature type="domain" description="RCC1-like" evidence="23">
    <location>
        <begin position="152"/>
        <end position="378"/>
    </location>
</feature>
<keyword evidence="19" id="KW-0844">Vision</keyword>
<keyword evidence="13" id="KW-0333">Golgi apparatus</keyword>
<keyword evidence="16" id="KW-0966">Cell projection</keyword>
<feature type="compositionally biased region" description="Basic residues" evidence="22">
    <location>
        <begin position="599"/>
        <end position="608"/>
    </location>
</feature>
<feature type="compositionally biased region" description="Basic residues" evidence="22">
    <location>
        <begin position="661"/>
        <end position="672"/>
    </location>
</feature>
<evidence type="ECO:0000256" key="1">
    <source>
        <dbReference type="ARBA" id="ARBA00004120"/>
    </source>
</evidence>
<keyword evidence="15" id="KW-0206">Cytoskeleton</keyword>
<feature type="non-terminal residue" evidence="24">
    <location>
        <position position="729"/>
    </location>
</feature>
<sequence length="729" mass="80002">RRAWRSLPAAMAELAEEDELPVPESGAVFTFGKSKFAEDIPSKFWFKNDKPVLLSCGDEHTAIVTGNGKLYMFGSNNWGQLGLGSKNTVNKPTCVKALKPEKTKLAVCGRNHTLVYTEKGNVYAAGGNSEGQLGLGDTEERTTFHLISFFTNQHKIKQLAAGSYTSAAVTEDGQLFVWGDNSEGQLGLADEAFVSVPCQVDVGKPVSFVSCGYYHSALITGDGELYTFGEPENGKLGLLPEQLKNNRVPQPVLGIMEKVNKVACGGEHTVVLTETDVYTFGLGQYGQLGHGTFLFETSVPKSVKHLRRHKICNITCGESHTAVIAENGLMFTFGDGRHGKLGLGEENFTNQFEPTLCYNFLRFTVLLVACGGCHMLVFAAPRPKGSEEVFLEDFYERQVTAALSKMSGDSLLTNTLPLTSARLRRRERDKSPEQFIRMAHTLPPLGKGSLKSLLPGTSNTSPLCFSATSLPKAEPMKARDQEKEKNHQKDKPGEGSAEEDSDNENSERNLGDTTDILNMTHVMKLNPSDQSLTLSPLQKQKEQSLSGDEETGDDADGDDYEEEETEGEEAEEEEEKEGAREEEGGGGTEKEGETEENCKKKKPSKRAKGDKSSNSTMETVEPEEATQKEPIIQQEKESTDNHTVNSSSENTSDQITGGIPGRKKFSLFKRKPPPGQKNRWSGKEDPSAKALQGEQEKGMEDVSGEDSKDENQNHTLENSRETVTNQDRR</sequence>
<dbReference type="PROSITE" id="PS50012">
    <property type="entry name" value="RCC1_3"/>
    <property type="match status" value="6"/>
</dbReference>
<dbReference type="EMBL" id="VWZX01005652">
    <property type="protein sequence ID" value="NXI41428.1"/>
    <property type="molecule type" value="Genomic_DNA"/>
</dbReference>
<keyword evidence="5" id="KW-0488">Methylation</keyword>
<evidence type="ECO:0000256" key="22">
    <source>
        <dbReference type="SAM" id="MobiDB-lite"/>
    </source>
</evidence>
<feature type="compositionally biased region" description="Acidic residues" evidence="22">
    <location>
        <begin position="547"/>
        <end position="576"/>
    </location>
</feature>
<keyword evidence="10" id="KW-0677">Repeat</keyword>
<dbReference type="PANTHER" id="PTHR22872:SF9">
    <property type="entry name" value="X-LINKED RETINITIS PIGMENTOSA GTPASE REGULATOR"/>
    <property type="match status" value="1"/>
</dbReference>
<feature type="region of interest" description="Disordered" evidence="22">
    <location>
        <begin position="464"/>
        <end position="513"/>
    </location>
</feature>
<dbReference type="PROSITE" id="PS00626">
    <property type="entry name" value="RCC1_2"/>
    <property type="match status" value="3"/>
</dbReference>
<evidence type="ECO:0000256" key="7">
    <source>
        <dbReference type="ARBA" id="ARBA00022553"/>
    </source>
</evidence>
<keyword evidence="11" id="KW-0970">Cilium biogenesis/degradation</keyword>
<dbReference type="Gene3D" id="2.130.10.30">
    <property type="entry name" value="Regulator of chromosome condensation 1/beta-lactamase-inhibitor protein II"/>
    <property type="match status" value="1"/>
</dbReference>
<dbReference type="Pfam" id="PF25390">
    <property type="entry name" value="WD40_RLD"/>
    <property type="match status" value="1"/>
</dbReference>
<evidence type="ECO:0000256" key="15">
    <source>
        <dbReference type="ARBA" id="ARBA00023212"/>
    </source>
</evidence>
<comment type="subcellular location">
    <subcellularLocation>
        <location evidence="1">Cytoplasm</location>
        <location evidence="1">Cytoskeleton</location>
        <location evidence="1">Cilium basal body</location>
    </subcellularLocation>
    <subcellularLocation>
        <location evidence="4">Cytoplasm</location>
        <location evidence="4">Cytoskeleton</location>
        <location evidence="4">Flagellum axoneme</location>
    </subcellularLocation>
    <subcellularLocation>
        <location evidence="2">Cytoplasm</location>
        <location evidence="2">Cytoskeleton</location>
        <location evidence="2">Microtubule organizing center</location>
        <location evidence="2">Centrosome</location>
    </subcellularLocation>
    <subcellularLocation>
        <location evidence="3">Golgi apparatus</location>
    </subcellularLocation>
</comment>
<keyword evidence="8" id="KW-0716">Sensory transduction</keyword>
<proteinExistence type="predicted"/>
<dbReference type="GO" id="GO:0005929">
    <property type="term" value="C:cilium"/>
    <property type="evidence" value="ECO:0007669"/>
    <property type="project" value="UniProtKB-ARBA"/>
</dbReference>
<reference evidence="24 25" key="1">
    <citation type="submission" date="2019-09" db="EMBL/GenBank/DDBJ databases">
        <title>Bird 10,000 Genomes (B10K) Project - Family phase.</title>
        <authorList>
            <person name="Zhang G."/>
        </authorList>
    </citation>
    <scope>NUCLEOTIDE SEQUENCE [LARGE SCALE GENOMIC DNA]</scope>
    <source>
        <strain evidence="24">B10K-DU-001-62</strain>
        <tissue evidence="24">Muscle</tissue>
    </source>
</reference>
<dbReference type="Proteomes" id="UP000566440">
    <property type="component" value="Unassembled WGS sequence"/>
</dbReference>
<dbReference type="Pfam" id="PF00415">
    <property type="entry name" value="RCC1"/>
    <property type="match status" value="1"/>
</dbReference>
<evidence type="ECO:0000256" key="17">
    <source>
        <dbReference type="ARBA" id="ARBA00023288"/>
    </source>
</evidence>
<feature type="compositionally biased region" description="Basic and acidic residues" evidence="22">
    <location>
        <begin position="577"/>
        <end position="591"/>
    </location>
</feature>
<dbReference type="GO" id="GO:0005085">
    <property type="term" value="F:guanyl-nucleotide exchange factor activity"/>
    <property type="evidence" value="ECO:0007669"/>
    <property type="project" value="UniProtKB-KW"/>
</dbReference>
<evidence type="ECO:0000256" key="13">
    <source>
        <dbReference type="ARBA" id="ARBA00023034"/>
    </source>
</evidence>
<name>A0A7K9T022_9PICI</name>
<feature type="repeat" description="RCC1" evidence="21">
    <location>
        <begin position="223"/>
        <end position="275"/>
    </location>
</feature>
<accession>A0A7K9T022</accession>
<keyword evidence="12" id="KW-0282">Flagellum</keyword>
<feature type="repeat" description="RCC1" evidence="21">
    <location>
        <begin position="328"/>
        <end position="381"/>
    </location>
</feature>
<evidence type="ECO:0000256" key="6">
    <source>
        <dbReference type="ARBA" id="ARBA00022490"/>
    </source>
</evidence>
<feature type="region of interest" description="Disordered" evidence="22">
    <location>
        <begin position="528"/>
        <end position="729"/>
    </location>
</feature>
<dbReference type="InterPro" id="IPR009091">
    <property type="entry name" value="RCC1/BLIP-II"/>
</dbReference>
<gene>
    <name evidence="24" type="primary">Rpgr</name>
    <name evidence="24" type="ORF">GALDEA_R14797</name>
</gene>
<evidence type="ECO:0000256" key="4">
    <source>
        <dbReference type="ARBA" id="ARBA00004611"/>
    </source>
</evidence>
<keyword evidence="6" id="KW-0963">Cytoplasm</keyword>
<evidence type="ECO:0000256" key="14">
    <source>
        <dbReference type="ARBA" id="ARBA00023069"/>
    </source>
</evidence>
<evidence type="ECO:0000256" key="8">
    <source>
        <dbReference type="ARBA" id="ARBA00022606"/>
    </source>
</evidence>
<feature type="repeat" description="RCC1" evidence="21">
    <location>
        <begin position="173"/>
        <end position="222"/>
    </location>
</feature>
<evidence type="ECO:0000256" key="21">
    <source>
        <dbReference type="PROSITE-ProRule" id="PRU00235"/>
    </source>
</evidence>
<evidence type="ECO:0000313" key="25">
    <source>
        <dbReference type="Proteomes" id="UP000566440"/>
    </source>
</evidence>
<evidence type="ECO:0000256" key="18">
    <source>
        <dbReference type="ARBA" id="ARBA00023289"/>
    </source>
</evidence>
<keyword evidence="9" id="KW-0344">Guanine-nucleotide releasing factor</keyword>